<name>A0A6J5H5H1_9BURK</name>
<accession>A0A6J5H5H1</accession>
<protein>
    <submittedName>
        <fullName evidence="2">Uncharacterized protein</fullName>
    </submittedName>
</protein>
<dbReference type="EMBL" id="CADIKL010000066">
    <property type="protein sequence ID" value="CAB3809291.1"/>
    <property type="molecule type" value="Genomic_DNA"/>
</dbReference>
<proteinExistence type="predicted"/>
<evidence type="ECO:0000256" key="1">
    <source>
        <dbReference type="SAM" id="MobiDB-lite"/>
    </source>
</evidence>
<sequence length="35" mass="3782">MTQRFAHTISKIDHATPASDLRNSPDKLAKLSSSG</sequence>
<gene>
    <name evidence="2" type="ORF">LMG28688_06955</name>
</gene>
<evidence type="ECO:0000313" key="3">
    <source>
        <dbReference type="Proteomes" id="UP000494119"/>
    </source>
</evidence>
<dbReference type="Proteomes" id="UP000494119">
    <property type="component" value="Unassembled WGS sequence"/>
</dbReference>
<organism evidence="2 3">
    <name type="scientific">Paraburkholderia caffeinitolerans</name>
    <dbReference type="NCBI Taxonomy" id="1723730"/>
    <lineage>
        <taxon>Bacteria</taxon>
        <taxon>Pseudomonadati</taxon>
        <taxon>Pseudomonadota</taxon>
        <taxon>Betaproteobacteria</taxon>
        <taxon>Burkholderiales</taxon>
        <taxon>Burkholderiaceae</taxon>
        <taxon>Paraburkholderia</taxon>
    </lineage>
</organism>
<reference evidence="2 3" key="1">
    <citation type="submission" date="2020-04" db="EMBL/GenBank/DDBJ databases">
        <authorList>
            <person name="De Canck E."/>
        </authorList>
    </citation>
    <scope>NUCLEOTIDE SEQUENCE [LARGE SCALE GENOMIC DNA]</scope>
    <source>
        <strain evidence="2 3">LMG 28688</strain>
    </source>
</reference>
<dbReference type="AlphaFoldDB" id="A0A6J5H5H1"/>
<keyword evidence="3" id="KW-1185">Reference proteome</keyword>
<feature type="region of interest" description="Disordered" evidence="1">
    <location>
        <begin position="16"/>
        <end position="35"/>
    </location>
</feature>
<evidence type="ECO:0000313" key="2">
    <source>
        <dbReference type="EMBL" id="CAB3809291.1"/>
    </source>
</evidence>